<accession>A0AAN8P4D1</accession>
<protein>
    <submittedName>
        <fullName evidence="1">Uncharacterized protein</fullName>
    </submittedName>
</protein>
<name>A0AAN8P4D1_POLSC</name>
<evidence type="ECO:0000313" key="1">
    <source>
        <dbReference type="EMBL" id="KAK6616914.1"/>
    </source>
</evidence>
<sequence>MDGWREGKSPCARASGHWTTMATTVKKIKGGKEGRSGMCHGGLGIAWGFVWDLPGSSAICDKTWDGMERAHHLNL</sequence>
<proteinExistence type="predicted"/>
<gene>
    <name evidence="1" type="ORF">RUM43_014884</name>
</gene>
<organism evidence="1 2">
    <name type="scientific">Polyplax serrata</name>
    <name type="common">Common mouse louse</name>
    <dbReference type="NCBI Taxonomy" id="468196"/>
    <lineage>
        <taxon>Eukaryota</taxon>
        <taxon>Metazoa</taxon>
        <taxon>Ecdysozoa</taxon>
        <taxon>Arthropoda</taxon>
        <taxon>Hexapoda</taxon>
        <taxon>Insecta</taxon>
        <taxon>Pterygota</taxon>
        <taxon>Neoptera</taxon>
        <taxon>Paraneoptera</taxon>
        <taxon>Psocodea</taxon>
        <taxon>Troctomorpha</taxon>
        <taxon>Phthiraptera</taxon>
        <taxon>Anoplura</taxon>
        <taxon>Polyplacidae</taxon>
        <taxon>Polyplax</taxon>
    </lineage>
</organism>
<evidence type="ECO:0000313" key="2">
    <source>
        <dbReference type="Proteomes" id="UP001372834"/>
    </source>
</evidence>
<comment type="caution">
    <text evidence="1">The sequence shown here is derived from an EMBL/GenBank/DDBJ whole genome shotgun (WGS) entry which is preliminary data.</text>
</comment>
<dbReference type="AlphaFoldDB" id="A0AAN8P4D1"/>
<dbReference type="Proteomes" id="UP001372834">
    <property type="component" value="Unassembled WGS sequence"/>
</dbReference>
<dbReference type="EMBL" id="JAWJWE010000046">
    <property type="protein sequence ID" value="KAK6616914.1"/>
    <property type="molecule type" value="Genomic_DNA"/>
</dbReference>
<reference evidence="1 2" key="1">
    <citation type="submission" date="2023-10" db="EMBL/GenBank/DDBJ databases">
        <title>Genomes of two closely related lineages of the louse Polyplax serrata with different host specificities.</title>
        <authorList>
            <person name="Martinu J."/>
            <person name="Tarabai H."/>
            <person name="Stefka J."/>
            <person name="Hypsa V."/>
        </authorList>
    </citation>
    <scope>NUCLEOTIDE SEQUENCE [LARGE SCALE GENOMIC DNA]</scope>
    <source>
        <strain evidence="1">HR10_N</strain>
    </source>
</reference>